<dbReference type="OrthoDB" id="1937726at2759"/>
<feature type="domain" description="HAT C-terminal dimerisation" evidence="1">
    <location>
        <begin position="171"/>
        <end position="244"/>
    </location>
</feature>
<evidence type="ECO:0000313" key="2">
    <source>
        <dbReference type="EMBL" id="MBA0795731.1"/>
    </source>
</evidence>
<dbReference type="SUPFAM" id="SSF53098">
    <property type="entry name" value="Ribonuclease H-like"/>
    <property type="match status" value="1"/>
</dbReference>
<keyword evidence="3" id="KW-1185">Reference proteome</keyword>
<proteinExistence type="predicted"/>
<name>A0A7J9GE16_9ROSI</name>
<dbReference type="Proteomes" id="UP000593560">
    <property type="component" value="Unassembled WGS sequence"/>
</dbReference>
<accession>A0A7J9GE16</accession>
<evidence type="ECO:0000313" key="3">
    <source>
        <dbReference type="Proteomes" id="UP000593560"/>
    </source>
</evidence>
<comment type="caution">
    <text evidence="2">The sequence shown here is derived from an EMBL/GenBank/DDBJ whole genome shotgun (WGS) entry which is preliminary data.</text>
</comment>
<dbReference type="InterPro" id="IPR012337">
    <property type="entry name" value="RNaseH-like_sf"/>
</dbReference>
<dbReference type="PANTHER" id="PTHR23272:SF189">
    <property type="entry name" value="ZINC FINGER BED DOMAIN-CONTAINING PROTEIN RICESLEEPER 1-LIKE"/>
    <property type="match status" value="1"/>
</dbReference>
<dbReference type="EMBL" id="JABFAD010000004">
    <property type="protein sequence ID" value="MBA0795731.1"/>
    <property type="molecule type" value="Genomic_DNA"/>
</dbReference>
<evidence type="ECO:0000259" key="1">
    <source>
        <dbReference type="Pfam" id="PF05699"/>
    </source>
</evidence>
<dbReference type="Pfam" id="PF05699">
    <property type="entry name" value="Dimer_Tnp_hAT"/>
    <property type="match status" value="1"/>
</dbReference>
<reference evidence="2 3" key="1">
    <citation type="journal article" date="2019" name="Genome Biol. Evol.">
        <title>Insights into the evolution of the New World diploid cottons (Gossypium, subgenus Houzingenia) based on genome sequencing.</title>
        <authorList>
            <person name="Grover C.E."/>
            <person name="Arick M.A. 2nd"/>
            <person name="Thrash A."/>
            <person name="Conover J.L."/>
            <person name="Sanders W.S."/>
            <person name="Peterson D.G."/>
            <person name="Frelichowski J.E."/>
            <person name="Scheffler J.A."/>
            <person name="Scheffler B.E."/>
            <person name="Wendel J.F."/>
        </authorList>
    </citation>
    <scope>NUCLEOTIDE SEQUENCE [LARGE SCALE GENOMIC DNA]</scope>
    <source>
        <strain evidence="2">0</strain>
        <tissue evidence="2">Leaf</tissue>
    </source>
</reference>
<dbReference type="AlphaFoldDB" id="A0A7J9GE16"/>
<sequence>KASLELNDDVIGKIRNGIKYIKKSGIRRKKIYDVADKSFHLNVTKKLRQDVCERWNSTYLMLEFTLYYKDVLDYWGQQDKDYLIFSLSDEELCVQTILNNLKLLFDEYVKNSKSTSSSLTGSSNILDNNPIDSSLHQLKVNRVDLGEDYDESDDHKQYLSESSTKSERSQLDIYLEEPELELNSQIDVLNYWSKTSIRYRKLSFLARDLLVIPISTVASKLAFSMEKKVIISLRSSLKPKIVEA</sequence>
<dbReference type="InterPro" id="IPR008906">
    <property type="entry name" value="HATC_C_dom"/>
</dbReference>
<gene>
    <name evidence="2" type="ORF">Gohar_006571</name>
</gene>
<feature type="non-terminal residue" evidence="2">
    <location>
        <position position="1"/>
    </location>
</feature>
<protein>
    <recommendedName>
        <fullName evidence="1">HAT C-terminal dimerisation domain-containing protein</fullName>
    </recommendedName>
</protein>
<dbReference type="PANTHER" id="PTHR23272">
    <property type="entry name" value="BED FINGER-RELATED"/>
    <property type="match status" value="1"/>
</dbReference>
<feature type="non-terminal residue" evidence="2">
    <location>
        <position position="244"/>
    </location>
</feature>
<organism evidence="2 3">
    <name type="scientific">Gossypium harknessii</name>
    <dbReference type="NCBI Taxonomy" id="34285"/>
    <lineage>
        <taxon>Eukaryota</taxon>
        <taxon>Viridiplantae</taxon>
        <taxon>Streptophyta</taxon>
        <taxon>Embryophyta</taxon>
        <taxon>Tracheophyta</taxon>
        <taxon>Spermatophyta</taxon>
        <taxon>Magnoliopsida</taxon>
        <taxon>eudicotyledons</taxon>
        <taxon>Gunneridae</taxon>
        <taxon>Pentapetalae</taxon>
        <taxon>rosids</taxon>
        <taxon>malvids</taxon>
        <taxon>Malvales</taxon>
        <taxon>Malvaceae</taxon>
        <taxon>Malvoideae</taxon>
        <taxon>Gossypium</taxon>
    </lineage>
</organism>
<dbReference type="GO" id="GO:0046983">
    <property type="term" value="F:protein dimerization activity"/>
    <property type="evidence" value="ECO:0007669"/>
    <property type="project" value="InterPro"/>
</dbReference>